<dbReference type="EMBL" id="WIBF01000008">
    <property type="protein sequence ID" value="MQQ09375.1"/>
    <property type="molecule type" value="Genomic_DNA"/>
</dbReference>
<organism evidence="2 3">
    <name type="scientific">Tritonibacter litoralis</name>
    <dbReference type="NCBI Taxonomy" id="2662264"/>
    <lineage>
        <taxon>Bacteria</taxon>
        <taxon>Pseudomonadati</taxon>
        <taxon>Pseudomonadota</taxon>
        <taxon>Alphaproteobacteria</taxon>
        <taxon>Rhodobacterales</taxon>
        <taxon>Paracoccaceae</taxon>
        <taxon>Tritonibacter</taxon>
    </lineage>
</organism>
<keyword evidence="1" id="KW-0732">Signal</keyword>
<evidence type="ECO:0000256" key="1">
    <source>
        <dbReference type="SAM" id="SignalP"/>
    </source>
</evidence>
<evidence type="ECO:0000313" key="2">
    <source>
        <dbReference type="EMBL" id="MQQ09375.1"/>
    </source>
</evidence>
<comment type="caution">
    <text evidence="2">The sequence shown here is derived from an EMBL/GenBank/DDBJ whole genome shotgun (WGS) entry which is preliminary data.</text>
</comment>
<protein>
    <recommendedName>
        <fullName evidence="4">Lipoprotein</fullName>
    </recommendedName>
</protein>
<proteinExistence type="predicted"/>
<gene>
    <name evidence="2" type="ORF">GFB49_12985</name>
</gene>
<evidence type="ECO:0008006" key="4">
    <source>
        <dbReference type="Google" id="ProtNLM"/>
    </source>
</evidence>
<reference evidence="2 3" key="1">
    <citation type="submission" date="2019-10" db="EMBL/GenBank/DDBJ databases">
        <title>Epibacterium sp. nov., isolated from seawater.</title>
        <authorList>
            <person name="Zhang X."/>
            <person name="Li N."/>
        </authorList>
    </citation>
    <scope>NUCLEOTIDE SEQUENCE [LARGE SCALE GENOMIC DNA]</scope>
    <source>
        <strain evidence="2 3">SM1979</strain>
    </source>
</reference>
<feature type="chain" id="PRO_5032688135" description="Lipoprotein" evidence="1">
    <location>
        <begin position="22"/>
        <end position="142"/>
    </location>
</feature>
<keyword evidence="3" id="KW-1185">Reference proteome</keyword>
<name>A0A843YI79_9RHOB</name>
<sequence>MKLLINLTAAGCTLLAAASHAEGTKPQATPPSTSAETHSLDRQLAIAAANRDAVTLANLFGENGKTDTDYMVTAHIQGFKPYEDKVARAIETGKVSVEEGVAAIFAARVSTKACLLEHLQAECEIVGKQPQAELNELANRLD</sequence>
<dbReference type="RefSeq" id="WP_153216327.1">
    <property type="nucleotide sequence ID" value="NZ_WIBF01000008.1"/>
</dbReference>
<dbReference type="Proteomes" id="UP000444174">
    <property type="component" value="Unassembled WGS sequence"/>
</dbReference>
<dbReference type="AlphaFoldDB" id="A0A843YI79"/>
<accession>A0A843YI79</accession>
<evidence type="ECO:0000313" key="3">
    <source>
        <dbReference type="Proteomes" id="UP000444174"/>
    </source>
</evidence>
<feature type="signal peptide" evidence="1">
    <location>
        <begin position="1"/>
        <end position="21"/>
    </location>
</feature>